<evidence type="ECO:0000256" key="4">
    <source>
        <dbReference type="ARBA" id="ARBA00023136"/>
    </source>
</evidence>
<evidence type="ECO:0000256" key="3">
    <source>
        <dbReference type="ARBA" id="ARBA00022989"/>
    </source>
</evidence>
<dbReference type="Proteomes" id="UP001328107">
    <property type="component" value="Unassembled WGS sequence"/>
</dbReference>
<gene>
    <name evidence="5" type="ORF">PMAYCL1PPCAC_04417</name>
    <name evidence="6" type="ORF">PMAYCL1PPCAC_04418</name>
</gene>
<dbReference type="EMBL" id="BTRK01000001">
    <property type="protein sequence ID" value="GMR34223.1"/>
    <property type="molecule type" value="Genomic_DNA"/>
</dbReference>
<reference evidence="5" key="2">
    <citation type="submission" date="2023-06" db="EMBL/GenBank/DDBJ databases">
        <title>Genome assembly of Pristionchus species.</title>
        <authorList>
            <person name="Yoshida K."/>
            <person name="Sommer R.J."/>
        </authorList>
    </citation>
    <scope>NUCLEOTIDE SEQUENCE</scope>
    <source>
        <strain evidence="5 7">RS5460</strain>
    </source>
</reference>
<evidence type="ECO:0000256" key="1">
    <source>
        <dbReference type="ARBA" id="ARBA00004167"/>
    </source>
</evidence>
<sequence length="174" mass="19810">SRSLLIPCLNKTMNRTKSDSDSSLPKNFETNLAEVRDALINMGTLPYLTDGTLLGWYRECSIIPHTSDADFAVSRLEYRENKSFKKIREPLIYSWNSAKVLEWDSLEVTLRPEKGGSIDIFISYDQVDDEHLYTHGVSGDGTRVKWIVPRPTGFCSGILRGRLFYVPCNVEETL</sequence>
<dbReference type="GO" id="GO:0016020">
    <property type="term" value="C:membrane"/>
    <property type="evidence" value="ECO:0007669"/>
    <property type="project" value="UniProtKB-SubCell"/>
</dbReference>
<evidence type="ECO:0000313" key="6">
    <source>
        <dbReference type="EMBL" id="GMR34223.1"/>
    </source>
</evidence>
<comment type="caution">
    <text evidence="5">The sequence shown here is derived from an EMBL/GenBank/DDBJ whole genome shotgun (WGS) entry which is preliminary data.</text>
</comment>
<evidence type="ECO:0000256" key="2">
    <source>
        <dbReference type="ARBA" id="ARBA00022692"/>
    </source>
</evidence>
<organism evidence="5 7">
    <name type="scientific">Pristionchus mayeri</name>
    <dbReference type="NCBI Taxonomy" id="1317129"/>
    <lineage>
        <taxon>Eukaryota</taxon>
        <taxon>Metazoa</taxon>
        <taxon>Ecdysozoa</taxon>
        <taxon>Nematoda</taxon>
        <taxon>Chromadorea</taxon>
        <taxon>Rhabditida</taxon>
        <taxon>Rhabditina</taxon>
        <taxon>Diplogasteromorpha</taxon>
        <taxon>Diplogasteroidea</taxon>
        <taxon>Neodiplogasteridae</taxon>
        <taxon>Pristionchus</taxon>
    </lineage>
</organism>
<accession>A0AAN4Z467</accession>
<dbReference type="InterPro" id="IPR009644">
    <property type="entry name" value="FKTN/MNN4/W02B3.4-1"/>
</dbReference>
<feature type="non-terminal residue" evidence="5">
    <location>
        <position position="1"/>
    </location>
</feature>
<reference evidence="7" key="1">
    <citation type="submission" date="2022-10" db="EMBL/GenBank/DDBJ databases">
        <title>Genome assembly of Pristionchus species.</title>
        <authorList>
            <person name="Yoshida K."/>
            <person name="Sommer R.J."/>
        </authorList>
    </citation>
    <scope>NUCLEOTIDE SEQUENCE [LARGE SCALE GENOMIC DNA]</scope>
    <source>
        <strain evidence="7">RS5460</strain>
    </source>
</reference>
<keyword evidence="7" id="KW-1185">Reference proteome</keyword>
<keyword evidence="2" id="KW-0812">Transmembrane</keyword>
<dbReference type="EMBL" id="BTRK01000001">
    <property type="protein sequence ID" value="GMR34222.1"/>
    <property type="molecule type" value="Genomic_DNA"/>
</dbReference>
<evidence type="ECO:0000313" key="5">
    <source>
        <dbReference type="EMBL" id="GMR34222.1"/>
    </source>
</evidence>
<keyword evidence="4" id="KW-0472">Membrane</keyword>
<dbReference type="PANTHER" id="PTHR15407:SF28">
    <property type="entry name" value="RIBITOL-5-PHOSPHATE TRANSFERASE FKTN"/>
    <property type="match status" value="1"/>
</dbReference>
<protein>
    <submittedName>
        <fullName evidence="5">Uncharacterized protein</fullName>
    </submittedName>
</protein>
<evidence type="ECO:0000313" key="7">
    <source>
        <dbReference type="Proteomes" id="UP001328107"/>
    </source>
</evidence>
<name>A0AAN4Z467_9BILA</name>
<dbReference type="PANTHER" id="PTHR15407">
    <property type="entry name" value="FUKUTIN-RELATED"/>
    <property type="match status" value="1"/>
</dbReference>
<feature type="non-terminal residue" evidence="5">
    <location>
        <position position="174"/>
    </location>
</feature>
<comment type="subcellular location">
    <subcellularLocation>
        <location evidence="1">Membrane</location>
        <topology evidence="1">Single-pass membrane protein</topology>
    </subcellularLocation>
</comment>
<dbReference type="AlphaFoldDB" id="A0AAN4Z467"/>
<keyword evidence="3" id="KW-1133">Transmembrane helix</keyword>
<proteinExistence type="predicted"/>